<evidence type="ECO:0000313" key="1">
    <source>
        <dbReference type="EMBL" id="CBI77321.1"/>
    </source>
</evidence>
<protein>
    <submittedName>
        <fullName evidence="1">Uncharacterized protein</fullName>
    </submittedName>
</protein>
<gene>
    <name evidence="1" type="ORF">BARRO_10254</name>
</gene>
<sequence>MSIDIDAIRQKVAKEFNQLIPPNDPILMTVLLSDTVLKAALKTLHEQQNMMINHILTARNAMIEEEKNGRKINN</sequence>
<dbReference type="AlphaFoldDB" id="E6YKD3"/>
<proteinExistence type="predicted"/>
<name>E6YKD3_9HYPH</name>
<organism evidence="1">
    <name type="scientific">Bartonella rochalimae ATCC BAA-1498</name>
    <dbReference type="NCBI Taxonomy" id="685782"/>
    <lineage>
        <taxon>Bacteria</taxon>
        <taxon>Pseudomonadati</taxon>
        <taxon>Pseudomonadota</taxon>
        <taxon>Alphaproteobacteria</taxon>
        <taxon>Hyphomicrobiales</taxon>
        <taxon>Bartonellaceae</taxon>
        <taxon>Bartonella</taxon>
    </lineage>
</organism>
<dbReference type="EMBL" id="FN645455">
    <property type="protein sequence ID" value="CBI77321.1"/>
    <property type="molecule type" value="Genomic_DNA"/>
</dbReference>
<reference evidence="1" key="1">
    <citation type="journal article" date="2011" name="PLoS Genet.">
        <title>Parallel evolution of a type IV secretion system in radiating lineages of the host-restricted bacterial pathogen Bartonella.</title>
        <authorList>
            <person name="Engel P."/>
            <person name="Salzburger W."/>
            <person name="Liesch M."/>
            <person name="Chang C.C."/>
            <person name="Maruyama S."/>
            <person name="Lanz C."/>
            <person name="Calteau A."/>
            <person name="Lajus A."/>
            <person name="Medigue C."/>
            <person name="Schuster S.C."/>
            <person name="Dehio C."/>
        </authorList>
    </citation>
    <scope>NUCLEOTIDE SEQUENCE</scope>
    <source>
        <strain evidence="1">ATCC BAA-1498</strain>
    </source>
</reference>
<accession>E6YKD3</accession>